<dbReference type="WBParaSite" id="maker-unitig_34733-snap-gene-0.2-mRNA-1">
    <property type="protein sequence ID" value="maker-unitig_34733-snap-gene-0.2-mRNA-1"/>
    <property type="gene ID" value="maker-unitig_34733-snap-gene-0.2"/>
</dbReference>
<dbReference type="Proteomes" id="UP000095280">
    <property type="component" value="Unplaced"/>
</dbReference>
<evidence type="ECO:0000313" key="2">
    <source>
        <dbReference type="Proteomes" id="UP000095280"/>
    </source>
</evidence>
<proteinExistence type="predicted"/>
<feature type="region of interest" description="Disordered" evidence="1">
    <location>
        <begin position="231"/>
        <end position="251"/>
    </location>
</feature>
<evidence type="ECO:0000313" key="3">
    <source>
        <dbReference type="WBParaSite" id="maker-unitig_34733-snap-gene-0.2-mRNA-1"/>
    </source>
</evidence>
<name>A0A1I8FHY4_9PLAT</name>
<feature type="compositionally biased region" description="Basic residues" evidence="1">
    <location>
        <begin position="644"/>
        <end position="659"/>
    </location>
</feature>
<sequence>GHYNSEAILRRHGKQEAACDCLAPFKPGETEAPADKAEADRQLAASLDASCFGRQRLMSAAAAGPTRPRRAPKTPEAERPCFSRARRAWQTELGDRRAAVESCLQQRSRGAARRDGGEKAEAAARPARWPKPAVHLRRAESEQRLDRLRPPCWFPVPTSWLQIGRARLSPAPTLSEAASAEGGRGSAPLWRPVLRTEPDSLPEVPPALRDAFDDFRLPALRRLQGRWRAANGKAGNERARRTKNMQNGPQDLGRLFDRLRRLLRVAGADNLAKAAEVHELQPQTPGAKLIAGGEEKLLSIPSGAGTRTLALWEKIHRSGHYESWFRARGTSGRTSRVVFGQSVRRLDPDNAKADSRARHGVELKTQFRQAGDSAAGASQTAEGAHEAAGAGPAAAGLKFLAGRRPPEMRDDLLAKLADQRRWPGRARQRSAEFRRRTGRRQLNERLADVENAGRMKEREAVRQGEEGEEFNEEIEKIVDDAIAMKAVLDDPTCRPRAPGPPPSEPLATFADKVRQAQQALASVDVWQVAPPFWRRGGAAAARSWRRFKSSVRGDPAATAPASAVATRAAAANAPGPPGVSPKRSDAPSRRAWRGLEAQAERASARIEAAALSALICRSDLFGLRDGGRGDQRLDRVAAGAGGRGLRRRQGGRRPARRRPQQLLRLQDFKDAGGCPEGSGGAARRHLQQAQRLKRRRSLLRLLADCERAENRCWSVKPRCWTPTRPREARPTEEADAFLYDAAAAAFRWNQRTQPALSNSAAAACSGGHRGSRRGGGPLPAAAARCPELVRVAAPPGPVPPGARRQGALPPLPAFAGDELDGELDRFGELLDPTTTAVSEGDSASVSDEESSGNCRVRDTEAKKLAGLLAKMRELRDEFDVAGIYPQAGAACKAPL</sequence>
<feature type="region of interest" description="Disordered" evidence="1">
    <location>
        <begin position="107"/>
        <end position="141"/>
    </location>
</feature>
<feature type="region of interest" description="Disordered" evidence="1">
    <location>
        <begin position="568"/>
        <end position="589"/>
    </location>
</feature>
<feature type="region of interest" description="Disordered" evidence="1">
    <location>
        <begin position="368"/>
        <end position="389"/>
    </location>
</feature>
<organism evidence="2 3">
    <name type="scientific">Macrostomum lignano</name>
    <dbReference type="NCBI Taxonomy" id="282301"/>
    <lineage>
        <taxon>Eukaryota</taxon>
        <taxon>Metazoa</taxon>
        <taxon>Spiralia</taxon>
        <taxon>Lophotrochozoa</taxon>
        <taxon>Platyhelminthes</taxon>
        <taxon>Rhabditophora</taxon>
        <taxon>Macrostomorpha</taxon>
        <taxon>Macrostomida</taxon>
        <taxon>Macrostomidae</taxon>
        <taxon>Macrostomum</taxon>
    </lineage>
</organism>
<keyword evidence="2" id="KW-1185">Reference proteome</keyword>
<protein>
    <submittedName>
        <fullName evidence="3">Reverse transcriptase domain-containing protein</fullName>
    </submittedName>
</protein>
<feature type="compositionally biased region" description="Low complexity" evidence="1">
    <location>
        <begin position="123"/>
        <end position="133"/>
    </location>
</feature>
<feature type="region of interest" description="Disordered" evidence="1">
    <location>
        <begin position="58"/>
        <end position="83"/>
    </location>
</feature>
<accession>A0A1I8FHY4</accession>
<reference evidence="3" key="1">
    <citation type="submission" date="2016-11" db="UniProtKB">
        <authorList>
            <consortium name="WormBaseParasite"/>
        </authorList>
    </citation>
    <scope>IDENTIFICATION</scope>
</reference>
<feature type="compositionally biased region" description="Basic and acidic residues" evidence="1">
    <location>
        <begin position="112"/>
        <end position="122"/>
    </location>
</feature>
<dbReference type="AlphaFoldDB" id="A0A1I8FHY4"/>
<feature type="region of interest" description="Disordered" evidence="1">
    <location>
        <begin position="834"/>
        <end position="853"/>
    </location>
</feature>
<feature type="compositionally biased region" description="Polar residues" evidence="1">
    <location>
        <begin position="834"/>
        <end position="845"/>
    </location>
</feature>
<evidence type="ECO:0000256" key="1">
    <source>
        <dbReference type="SAM" id="MobiDB-lite"/>
    </source>
</evidence>
<feature type="region of interest" description="Disordered" evidence="1">
    <location>
        <begin position="640"/>
        <end position="659"/>
    </location>
</feature>